<dbReference type="Proteomes" id="UP000095746">
    <property type="component" value="Unassembled WGS sequence"/>
</dbReference>
<evidence type="ECO:0000313" key="2">
    <source>
        <dbReference type="EMBL" id="CUN81820.1"/>
    </source>
</evidence>
<dbReference type="RefSeq" id="WP_009260871.1">
    <property type="nucleotide sequence ID" value="NZ_CACRUB010000028.1"/>
</dbReference>
<feature type="domain" description="RNA polymerase sigma factor 70 region 4 type 2" evidence="1">
    <location>
        <begin position="101"/>
        <end position="151"/>
    </location>
</feature>
<evidence type="ECO:0000313" key="3">
    <source>
        <dbReference type="EMBL" id="MDB7931706.1"/>
    </source>
</evidence>
<reference evidence="3" key="3">
    <citation type="submission" date="2023-01" db="EMBL/GenBank/DDBJ databases">
        <title>Human gut microbiome strain richness.</title>
        <authorList>
            <person name="Chen-Liaw A."/>
        </authorList>
    </citation>
    <scope>NUCLEOTIDE SEQUENCE</scope>
    <source>
        <strain evidence="3">1001287st1_F4_1001285I_161205</strain>
    </source>
</reference>
<protein>
    <submittedName>
        <fullName evidence="2">RNA polymerase sigma factor, sigma-70 family</fullName>
    </submittedName>
    <submittedName>
        <fullName evidence="3">Sigma factor-like helix-turn-helix DNA-binding protein</fullName>
    </submittedName>
</protein>
<name>A0A174A1Y9_FLAPL</name>
<organism evidence="2 5">
    <name type="scientific">Flavonifractor plautii</name>
    <name type="common">Fusobacterium plautii</name>
    <dbReference type="NCBI Taxonomy" id="292800"/>
    <lineage>
        <taxon>Bacteria</taxon>
        <taxon>Bacillati</taxon>
        <taxon>Bacillota</taxon>
        <taxon>Clostridia</taxon>
        <taxon>Eubacteriales</taxon>
        <taxon>Oscillospiraceae</taxon>
        <taxon>Flavonifractor</taxon>
    </lineage>
</organism>
<dbReference type="EMBL" id="WKPR01000029">
    <property type="protein sequence ID" value="MSB21911.1"/>
    <property type="molecule type" value="Genomic_DNA"/>
</dbReference>
<evidence type="ECO:0000259" key="1">
    <source>
        <dbReference type="Pfam" id="PF08281"/>
    </source>
</evidence>
<dbReference type="InterPro" id="IPR013324">
    <property type="entry name" value="RNA_pol_sigma_r3/r4-like"/>
</dbReference>
<dbReference type="GO" id="GO:0003677">
    <property type="term" value="F:DNA binding"/>
    <property type="evidence" value="ECO:0007669"/>
    <property type="project" value="UniProtKB-KW"/>
</dbReference>
<dbReference type="AlphaFoldDB" id="A0A174A1Y9"/>
<dbReference type="EMBL" id="CYZT01000018">
    <property type="protein sequence ID" value="CUN81820.1"/>
    <property type="molecule type" value="Genomic_DNA"/>
</dbReference>
<gene>
    <name evidence="2" type="ORF">ERS852411_00535</name>
    <name evidence="4" type="ORF">GKE97_20745</name>
    <name evidence="3" type="ORF">PNE06_01345</name>
</gene>
<evidence type="ECO:0000313" key="4">
    <source>
        <dbReference type="EMBL" id="MSB21911.1"/>
    </source>
</evidence>
<dbReference type="GO" id="GO:0006352">
    <property type="term" value="P:DNA-templated transcription initiation"/>
    <property type="evidence" value="ECO:0007669"/>
    <property type="project" value="InterPro"/>
</dbReference>
<dbReference type="GO" id="GO:0016987">
    <property type="term" value="F:sigma factor activity"/>
    <property type="evidence" value="ECO:0007669"/>
    <property type="project" value="InterPro"/>
</dbReference>
<proteinExistence type="predicted"/>
<dbReference type="InterPro" id="IPR036388">
    <property type="entry name" value="WH-like_DNA-bd_sf"/>
</dbReference>
<sequence length="168" mass="19771">MQRNMWDRKEDALNRRLEALAAREDWEGVLRELDQYDANNERRHQEHRDDFDLALLDGRSCEDEPYQIPRRLCLFQEEAWLDIIFSQREEDLPELVSEYPLSAALRELTPQQREILRLNLVFDIPARELAERAGCTTRNITKLRQKALEKLRDLVGGGQPETTLPKTG</sequence>
<dbReference type="InterPro" id="IPR013249">
    <property type="entry name" value="RNA_pol_sigma70_r4_t2"/>
</dbReference>
<keyword evidence="3" id="KW-0238">DNA-binding</keyword>
<dbReference type="Proteomes" id="UP001211173">
    <property type="component" value="Unassembled WGS sequence"/>
</dbReference>
<dbReference type="Gene3D" id="1.10.10.10">
    <property type="entry name" value="Winged helix-like DNA-binding domain superfamily/Winged helix DNA-binding domain"/>
    <property type="match status" value="1"/>
</dbReference>
<dbReference type="EMBL" id="JAQLWV010000002">
    <property type="protein sequence ID" value="MDB7931706.1"/>
    <property type="molecule type" value="Genomic_DNA"/>
</dbReference>
<dbReference type="Proteomes" id="UP000434475">
    <property type="component" value="Unassembled WGS sequence"/>
</dbReference>
<dbReference type="SUPFAM" id="SSF88659">
    <property type="entry name" value="Sigma3 and sigma4 domains of RNA polymerase sigma factors"/>
    <property type="match status" value="1"/>
</dbReference>
<accession>A0A174A1Y9</accession>
<reference evidence="4 6" key="2">
    <citation type="journal article" date="2019" name="Nat. Med.">
        <title>A library of human gut bacterial isolates paired with longitudinal multiomics data enables mechanistic microbiome research.</title>
        <authorList>
            <person name="Poyet M."/>
            <person name="Groussin M."/>
            <person name="Gibbons S.M."/>
            <person name="Avila-Pacheco J."/>
            <person name="Jiang X."/>
            <person name="Kearney S.M."/>
            <person name="Perrotta A.R."/>
            <person name="Berdy B."/>
            <person name="Zhao S."/>
            <person name="Lieberman T.D."/>
            <person name="Swanson P.K."/>
            <person name="Smith M."/>
            <person name="Roesemann S."/>
            <person name="Alexander J.E."/>
            <person name="Rich S.A."/>
            <person name="Livny J."/>
            <person name="Vlamakis H."/>
            <person name="Clish C."/>
            <person name="Bullock K."/>
            <person name="Deik A."/>
            <person name="Scott J."/>
            <person name="Pierce K.A."/>
            <person name="Xavier R.J."/>
            <person name="Alm E.J."/>
        </authorList>
    </citation>
    <scope>NUCLEOTIDE SEQUENCE [LARGE SCALE GENOMIC DNA]</scope>
    <source>
        <strain evidence="4 6">BIOML-A2</strain>
    </source>
</reference>
<reference evidence="2 5" key="1">
    <citation type="submission" date="2015-09" db="EMBL/GenBank/DDBJ databases">
        <authorList>
            <consortium name="Pathogen Informatics"/>
        </authorList>
    </citation>
    <scope>NUCLEOTIDE SEQUENCE [LARGE SCALE GENOMIC DNA]</scope>
    <source>
        <strain evidence="2 5">2789STDY5608854</strain>
    </source>
</reference>
<dbReference type="Pfam" id="PF08281">
    <property type="entry name" value="Sigma70_r4_2"/>
    <property type="match status" value="1"/>
</dbReference>
<evidence type="ECO:0000313" key="5">
    <source>
        <dbReference type="Proteomes" id="UP000095746"/>
    </source>
</evidence>
<evidence type="ECO:0000313" key="6">
    <source>
        <dbReference type="Proteomes" id="UP000434475"/>
    </source>
</evidence>